<evidence type="ECO:0008006" key="3">
    <source>
        <dbReference type="Google" id="ProtNLM"/>
    </source>
</evidence>
<dbReference type="Proteomes" id="UP000215215">
    <property type="component" value="Unassembled WGS sequence"/>
</dbReference>
<gene>
    <name evidence="1" type="ORF">CH333_02475</name>
</gene>
<protein>
    <recommendedName>
        <fullName evidence="3">RAMA domain-containing protein</fullName>
    </recommendedName>
</protein>
<comment type="caution">
    <text evidence="1">The sequence shown here is derived from an EMBL/GenBank/DDBJ whole genome shotgun (WGS) entry which is preliminary data.</text>
</comment>
<name>A0A235BXB2_UNCW3</name>
<sequence length="390" mass="45304">MEEERILIDGIKYNLWAPEDEVREFEPIVVEHITDILGSTNAIFFTKQKIRTPRGIGSIPDGFAIVLDNTPHWYVIEVELSRHSPYDHAEPQAKKFKKAIQSSETRKQLVDAMYDEVKSDIIKEKLIKDKIGSGEIHKFLSDLITIDNLTLLIVLEEVTEDWREAFDDFPNVEIVEFKTFKREDAPTVHAHLFKPLFAPLSIRKKLGENETIIKEGDVVKLKGERPPDVSEWSWSRVWGQERRVKEVSGDEALLIIDEKTRGFWFPLKCLEKVGVALSEKEIQGPTKTSEWTKDELIEFLGHRTDIQRAFLRTLAERDKVYNDDLLAELKRKLRDKFDGYTSGALGGLSRAIKLAGKGYLHYHECDDKGEYYKIVEKYRDMIKRYFSQQE</sequence>
<organism evidence="1 2">
    <name type="scientific">candidate division WOR-3 bacterium JGI_Cruoil_03_44_89</name>
    <dbReference type="NCBI Taxonomy" id="1973748"/>
    <lineage>
        <taxon>Bacteria</taxon>
        <taxon>Bacteria division WOR-3</taxon>
    </lineage>
</organism>
<reference evidence="1 2" key="1">
    <citation type="submission" date="2017-07" db="EMBL/GenBank/DDBJ databases">
        <title>Recovery of genomes from metagenomes via a dereplication, aggregation, and scoring strategy.</title>
        <authorList>
            <person name="Sieber C.M."/>
            <person name="Probst A.J."/>
            <person name="Sharrar A."/>
            <person name="Thomas B.C."/>
            <person name="Hess M."/>
            <person name="Tringe S.G."/>
            <person name="Banfield J.F."/>
        </authorList>
    </citation>
    <scope>NUCLEOTIDE SEQUENCE [LARGE SCALE GENOMIC DNA]</scope>
    <source>
        <strain evidence="1">JGI_Cruoil_03_44_89</strain>
    </source>
</reference>
<dbReference type="AlphaFoldDB" id="A0A235BXB2"/>
<evidence type="ECO:0000313" key="2">
    <source>
        <dbReference type="Proteomes" id="UP000215215"/>
    </source>
</evidence>
<dbReference type="EMBL" id="NOZQ01000047">
    <property type="protein sequence ID" value="OYD16854.1"/>
    <property type="molecule type" value="Genomic_DNA"/>
</dbReference>
<evidence type="ECO:0000313" key="1">
    <source>
        <dbReference type="EMBL" id="OYD16854.1"/>
    </source>
</evidence>
<proteinExistence type="predicted"/>
<accession>A0A235BXB2</accession>